<evidence type="ECO:0000256" key="2">
    <source>
        <dbReference type="ARBA" id="ARBA00022679"/>
    </source>
</evidence>
<protein>
    <recommendedName>
        <fullName evidence="9">FemAB family protein</fullName>
    </recommendedName>
</protein>
<keyword evidence="5" id="KW-0012">Acyltransferase</keyword>
<evidence type="ECO:0000256" key="6">
    <source>
        <dbReference type="ARBA" id="ARBA00023316"/>
    </source>
</evidence>
<evidence type="ECO:0000256" key="3">
    <source>
        <dbReference type="ARBA" id="ARBA00022960"/>
    </source>
</evidence>
<dbReference type="Pfam" id="PF02388">
    <property type="entry name" value="FemAB"/>
    <property type="match status" value="1"/>
</dbReference>
<reference evidence="7 8" key="1">
    <citation type="submission" date="2017-10" db="EMBL/GenBank/DDBJ databases">
        <title>Genomics of the genus Arcobacter.</title>
        <authorList>
            <person name="Perez-Cataluna A."/>
            <person name="Figueras M.J."/>
        </authorList>
    </citation>
    <scope>NUCLEOTIDE SEQUENCE [LARGE SCALE GENOMIC DNA]</scope>
    <source>
        <strain evidence="7 8">CECT 8993</strain>
    </source>
</reference>
<name>A0A4V1LRQ4_9BACT</name>
<dbReference type="GO" id="GO:0009252">
    <property type="term" value="P:peptidoglycan biosynthetic process"/>
    <property type="evidence" value="ECO:0007669"/>
    <property type="project" value="UniProtKB-KW"/>
</dbReference>
<dbReference type="Proteomes" id="UP000290172">
    <property type="component" value="Unassembled WGS sequence"/>
</dbReference>
<comment type="caution">
    <text evidence="7">The sequence shown here is derived from an EMBL/GenBank/DDBJ whole genome shotgun (WGS) entry which is preliminary data.</text>
</comment>
<dbReference type="GO" id="GO:0071555">
    <property type="term" value="P:cell wall organization"/>
    <property type="evidence" value="ECO:0007669"/>
    <property type="project" value="UniProtKB-KW"/>
</dbReference>
<evidence type="ECO:0000256" key="5">
    <source>
        <dbReference type="ARBA" id="ARBA00023315"/>
    </source>
</evidence>
<dbReference type="SUPFAM" id="SSF55729">
    <property type="entry name" value="Acyl-CoA N-acyltransferases (Nat)"/>
    <property type="match status" value="2"/>
</dbReference>
<evidence type="ECO:0000256" key="4">
    <source>
        <dbReference type="ARBA" id="ARBA00022984"/>
    </source>
</evidence>
<dbReference type="InterPro" id="IPR003447">
    <property type="entry name" value="FEMABX"/>
</dbReference>
<keyword evidence="6" id="KW-0961">Cell wall biogenesis/degradation</keyword>
<keyword evidence="2" id="KW-0808">Transferase</keyword>
<dbReference type="GO" id="GO:0016755">
    <property type="term" value="F:aminoacyltransferase activity"/>
    <property type="evidence" value="ECO:0007669"/>
    <property type="project" value="InterPro"/>
</dbReference>
<accession>A0A4V1LRQ4</accession>
<proteinExistence type="inferred from homology"/>
<keyword evidence="4" id="KW-0573">Peptidoglycan synthesis</keyword>
<dbReference type="InterPro" id="IPR016181">
    <property type="entry name" value="Acyl_CoA_acyltransferase"/>
</dbReference>
<dbReference type="PANTHER" id="PTHR36174">
    <property type="entry name" value="LIPID II:GLYCINE GLYCYLTRANSFERASE"/>
    <property type="match status" value="1"/>
</dbReference>
<evidence type="ECO:0000313" key="8">
    <source>
        <dbReference type="Proteomes" id="UP000290172"/>
    </source>
</evidence>
<dbReference type="PROSITE" id="PS51191">
    <property type="entry name" value="FEMABX"/>
    <property type="match status" value="1"/>
</dbReference>
<dbReference type="RefSeq" id="WP_128980154.1">
    <property type="nucleotide sequence ID" value="NZ_PDKJ01000004.1"/>
</dbReference>
<dbReference type="InterPro" id="IPR050644">
    <property type="entry name" value="PG_Glycine_Bridge_Synth"/>
</dbReference>
<dbReference type="GO" id="GO:0008360">
    <property type="term" value="P:regulation of cell shape"/>
    <property type="evidence" value="ECO:0007669"/>
    <property type="project" value="UniProtKB-KW"/>
</dbReference>
<sequence length="322" mass="37588">MVVFELIDNRDSWNKEIQKYNNYNPYQQYEWGEYKKKLGWKVASIKANDNGKIAYLQITYKKKFNVFLGWCIGSIAGDVTSFHKDNLIDFINKTFNTKYVLIKSNFTNILEFEESISLYSSKWTKASKKISVDYTIYVDLKNSYEDLLANCSNNFRKNVKRGYSKNLDIEVKTLGEYNEEEISQLFLRFKEIKDVPLPNLDEIKKIKENLSKSIVIATSKIDNEIVGLRAFLYLGHKALDFWATTDSIGRNNYTSYVLLFELFKKAKELGITEYDMTGIDPLNNQSVYSFKNGLRAKKVEKLGEWELSNSKLLSFLINKIYL</sequence>
<dbReference type="Gene3D" id="3.40.630.30">
    <property type="match status" value="2"/>
</dbReference>
<dbReference type="AlphaFoldDB" id="A0A4V1LRQ4"/>
<evidence type="ECO:0000313" key="7">
    <source>
        <dbReference type="EMBL" id="RXJ69008.1"/>
    </source>
</evidence>
<gene>
    <name evidence="7" type="ORF">CRV08_06135</name>
</gene>
<dbReference type="EMBL" id="PDKJ01000004">
    <property type="protein sequence ID" value="RXJ69008.1"/>
    <property type="molecule type" value="Genomic_DNA"/>
</dbReference>
<organism evidence="7 8">
    <name type="scientific">Halarcobacter ebronensis</name>
    <dbReference type="NCBI Taxonomy" id="1462615"/>
    <lineage>
        <taxon>Bacteria</taxon>
        <taxon>Pseudomonadati</taxon>
        <taxon>Campylobacterota</taxon>
        <taxon>Epsilonproteobacteria</taxon>
        <taxon>Campylobacterales</taxon>
        <taxon>Arcobacteraceae</taxon>
        <taxon>Halarcobacter</taxon>
    </lineage>
</organism>
<keyword evidence="3" id="KW-0133">Cell shape</keyword>
<evidence type="ECO:0008006" key="9">
    <source>
        <dbReference type="Google" id="ProtNLM"/>
    </source>
</evidence>
<comment type="similarity">
    <text evidence="1">Belongs to the FemABX family.</text>
</comment>
<dbReference type="PANTHER" id="PTHR36174:SF1">
    <property type="entry name" value="LIPID II:GLYCINE GLYCYLTRANSFERASE"/>
    <property type="match status" value="1"/>
</dbReference>
<evidence type="ECO:0000256" key="1">
    <source>
        <dbReference type="ARBA" id="ARBA00009943"/>
    </source>
</evidence>